<dbReference type="Proteomes" id="UP000287198">
    <property type="component" value="Unassembled WGS sequence"/>
</dbReference>
<keyword evidence="2" id="KW-1185">Reference proteome</keyword>
<accession>A0A432XRF2</accession>
<proteinExistence type="predicted"/>
<reference evidence="2" key="1">
    <citation type="journal article" date="2018" name="Front. Microbiol.">
        <title>Genome-Based Analysis Reveals the Taxonomy and Diversity of the Family Idiomarinaceae.</title>
        <authorList>
            <person name="Liu Y."/>
            <person name="Lai Q."/>
            <person name="Shao Z."/>
        </authorList>
    </citation>
    <scope>NUCLEOTIDE SEQUENCE [LARGE SCALE GENOMIC DNA]</scope>
    <source>
        <strain evidence="2">BH195</strain>
    </source>
</reference>
<sequence length="176" mass="19766">MSLPKQASLNDMFRRLQNQPSQEGSINCISCVNGTWSTDLKNFTLVVGYNGSGKTRLLKALDDKGGEGLLIQNLRTIGQSKYINPTEIVSQLYDNHSKLAGMFGTDVNDFFEQYEELVLDDYYQTILIQILGTEVDRIERYEIDAPSLISSGDSEVVDFPAFTRQSVDFQSTPFQS</sequence>
<dbReference type="AlphaFoldDB" id="A0A432XRF2"/>
<comment type="caution">
    <text evidence="1">The sequence shown here is derived from an EMBL/GenBank/DDBJ whole genome shotgun (WGS) entry which is preliminary data.</text>
</comment>
<organism evidence="1 2">
    <name type="scientific">Pseudidiomarina halophila</name>
    <dbReference type="NCBI Taxonomy" id="1449799"/>
    <lineage>
        <taxon>Bacteria</taxon>
        <taxon>Pseudomonadati</taxon>
        <taxon>Pseudomonadota</taxon>
        <taxon>Gammaproteobacteria</taxon>
        <taxon>Alteromonadales</taxon>
        <taxon>Idiomarinaceae</taxon>
        <taxon>Pseudidiomarina</taxon>
    </lineage>
</organism>
<dbReference type="EMBL" id="PIPW01000006">
    <property type="protein sequence ID" value="RUO51243.1"/>
    <property type="molecule type" value="Genomic_DNA"/>
</dbReference>
<name>A0A432XRF2_9GAMM</name>
<dbReference type="InterPro" id="IPR027417">
    <property type="entry name" value="P-loop_NTPase"/>
</dbReference>
<evidence type="ECO:0000313" key="1">
    <source>
        <dbReference type="EMBL" id="RUO51243.1"/>
    </source>
</evidence>
<gene>
    <name evidence="1" type="ORF">CWI69_12000</name>
</gene>
<dbReference type="RefSeq" id="WP_126764573.1">
    <property type="nucleotide sequence ID" value="NZ_JBHLTZ010000005.1"/>
</dbReference>
<evidence type="ECO:0000313" key="2">
    <source>
        <dbReference type="Proteomes" id="UP000287198"/>
    </source>
</evidence>
<protein>
    <submittedName>
        <fullName evidence="1">Uncharacterized protein</fullName>
    </submittedName>
</protein>
<dbReference type="SUPFAM" id="SSF52540">
    <property type="entry name" value="P-loop containing nucleoside triphosphate hydrolases"/>
    <property type="match status" value="1"/>
</dbReference>